<comment type="similarity">
    <text evidence="1">Belongs to the LytR/CpsA/Psr (LCP) family.</text>
</comment>
<accession>A0AAI9K1U4</accession>
<feature type="domain" description="Cell envelope-related transcriptional attenuator" evidence="2">
    <location>
        <begin position="92"/>
        <end position="243"/>
    </location>
</feature>
<dbReference type="InterPro" id="IPR004474">
    <property type="entry name" value="LytR_CpsA_psr"/>
</dbReference>
<dbReference type="PANTHER" id="PTHR33392:SF6">
    <property type="entry name" value="POLYISOPRENYL-TEICHOIC ACID--PEPTIDOGLYCAN TEICHOIC ACID TRANSFERASE TAGU"/>
    <property type="match status" value="1"/>
</dbReference>
<evidence type="ECO:0000259" key="2">
    <source>
        <dbReference type="Pfam" id="PF03816"/>
    </source>
</evidence>
<comment type="caution">
    <text evidence="3">The sequence shown here is derived from an EMBL/GenBank/DDBJ whole genome shotgun (WGS) entry which is preliminary data.</text>
</comment>
<evidence type="ECO:0000256" key="1">
    <source>
        <dbReference type="ARBA" id="ARBA00006068"/>
    </source>
</evidence>
<name>A0AAI9K1U4_9FIRM</name>
<protein>
    <recommendedName>
        <fullName evidence="2">Cell envelope-related transcriptional attenuator domain-containing protein</fullName>
    </recommendedName>
</protein>
<proteinExistence type="inferred from homology"/>
<organism evidence="3 4">
    <name type="scientific">Coprococcus eutactus</name>
    <dbReference type="NCBI Taxonomy" id="33043"/>
    <lineage>
        <taxon>Bacteria</taxon>
        <taxon>Bacillati</taxon>
        <taxon>Bacillota</taxon>
        <taxon>Clostridia</taxon>
        <taxon>Lachnospirales</taxon>
        <taxon>Lachnospiraceae</taxon>
        <taxon>Coprococcus</taxon>
    </lineage>
</organism>
<evidence type="ECO:0000313" key="3">
    <source>
        <dbReference type="EMBL" id="GFO93818.1"/>
    </source>
</evidence>
<dbReference type="Pfam" id="PF03816">
    <property type="entry name" value="LytR_cpsA_psr"/>
    <property type="match status" value="1"/>
</dbReference>
<dbReference type="AlphaFoldDB" id="A0AAI9K1U4"/>
<evidence type="ECO:0000313" key="4">
    <source>
        <dbReference type="Proteomes" id="UP000660047"/>
    </source>
</evidence>
<sequence>MPLFENMNMKSNSKVKKKLLIAAVAVLAIVVAVILVCAAYLHAGRSSLRGQRSRDAEMLYEGHSYMYDEDNINILCIGVDARGEADTVGQGDALILVTLNVRDKTIRCLNINRDTLAPVKVFGVAGKYITTQNLQAALAFSYGSDVADGAELTEYTVSELLDGLPIHAYVTLDFDGISKMNELVGGVTVKAMEDLDRADIRQGETVTLSGEQAVYYVTERNSASEDIGTNAARMDRQKQYMCAWCGLLKEKLKRNPLKIWDMYEQMSGYISTDISRTGMLYLAWKFAGAEFTDDGMYEFPGSYERENYYDEYIVDDAALKEQLVEMFYREVE</sequence>
<dbReference type="Gene3D" id="3.40.630.190">
    <property type="entry name" value="LCP protein"/>
    <property type="match status" value="1"/>
</dbReference>
<dbReference type="EMBL" id="BLYL01000003">
    <property type="protein sequence ID" value="GFO93818.1"/>
    <property type="molecule type" value="Genomic_DNA"/>
</dbReference>
<dbReference type="Proteomes" id="UP000660047">
    <property type="component" value="Unassembled WGS sequence"/>
</dbReference>
<dbReference type="InterPro" id="IPR050922">
    <property type="entry name" value="LytR/CpsA/Psr_CW_biosynth"/>
</dbReference>
<dbReference type="PANTHER" id="PTHR33392">
    <property type="entry name" value="POLYISOPRENYL-TEICHOIC ACID--PEPTIDOGLYCAN TEICHOIC ACID TRANSFERASE TAGU"/>
    <property type="match status" value="1"/>
</dbReference>
<reference evidence="3" key="1">
    <citation type="submission" date="2020-06" db="EMBL/GenBank/DDBJ databases">
        <title>Characterization of fructooligosaccharide metabolism and fructooligosaccharide-degrading enzymes in human commensal butyrate producers.</title>
        <authorList>
            <person name="Tanno H."/>
            <person name="Fujii T."/>
            <person name="Hirano K."/>
            <person name="Maeno S."/>
            <person name="Tonozuka T."/>
            <person name="Sakamoto M."/>
            <person name="Ohkuma M."/>
            <person name="Tochio T."/>
            <person name="Endo A."/>
        </authorList>
    </citation>
    <scope>NUCLEOTIDE SEQUENCE</scope>
    <source>
        <strain evidence="3">JCM 31265</strain>
    </source>
</reference>
<gene>
    <name evidence="3" type="ORF">COEU31_08640</name>
</gene>